<comment type="caution">
    <text evidence="3">The sequence shown here is derived from an EMBL/GenBank/DDBJ whole genome shotgun (WGS) entry which is preliminary data.</text>
</comment>
<keyword evidence="4" id="KW-1185">Reference proteome</keyword>
<name>A0A853ENY8_9MICO</name>
<feature type="domain" description="Thioesterase" evidence="2">
    <location>
        <begin position="6"/>
        <end position="225"/>
    </location>
</feature>
<evidence type="ECO:0000259" key="2">
    <source>
        <dbReference type="Pfam" id="PF00975"/>
    </source>
</evidence>
<organism evidence="3 4">
    <name type="scientific">Sanguibacter inulinus</name>
    <dbReference type="NCBI Taxonomy" id="60922"/>
    <lineage>
        <taxon>Bacteria</taxon>
        <taxon>Bacillati</taxon>
        <taxon>Actinomycetota</taxon>
        <taxon>Actinomycetes</taxon>
        <taxon>Micrococcales</taxon>
        <taxon>Sanguibacteraceae</taxon>
        <taxon>Sanguibacter</taxon>
    </lineage>
</organism>
<dbReference type="InterPro" id="IPR012223">
    <property type="entry name" value="TEII"/>
</dbReference>
<protein>
    <submittedName>
        <fullName evidence="3">Thioesterase</fullName>
    </submittedName>
</protein>
<proteinExistence type="inferred from homology"/>
<dbReference type="EMBL" id="JACBYE010000001">
    <property type="protein sequence ID" value="NYS91997.1"/>
    <property type="molecule type" value="Genomic_DNA"/>
</dbReference>
<dbReference type="InterPro" id="IPR029058">
    <property type="entry name" value="AB_hydrolase_fold"/>
</dbReference>
<comment type="similarity">
    <text evidence="1">Belongs to the thioesterase family.</text>
</comment>
<gene>
    <name evidence="3" type="ORF">HZZ10_00385</name>
</gene>
<dbReference type="PANTHER" id="PTHR11487:SF0">
    <property type="entry name" value="S-ACYL FATTY ACID SYNTHASE THIOESTERASE, MEDIUM CHAIN"/>
    <property type="match status" value="1"/>
</dbReference>
<dbReference type="SUPFAM" id="SSF53474">
    <property type="entry name" value="alpha/beta-Hydrolases"/>
    <property type="match status" value="1"/>
</dbReference>
<evidence type="ECO:0000256" key="1">
    <source>
        <dbReference type="ARBA" id="ARBA00007169"/>
    </source>
</evidence>
<dbReference type="Pfam" id="PF00975">
    <property type="entry name" value="Thioesterase"/>
    <property type="match status" value="1"/>
</dbReference>
<reference evidence="3 4" key="1">
    <citation type="submission" date="2020-07" db="EMBL/GenBank/DDBJ databases">
        <title>MOT database genomes.</title>
        <authorList>
            <person name="Joseph S."/>
            <person name="Aduse-Opoku J."/>
            <person name="Hashim A."/>
            <person name="Wade W."/>
            <person name="Curtis M."/>
        </authorList>
    </citation>
    <scope>NUCLEOTIDE SEQUENCE [LARGE SCALE GENOMIC DNA]</scope>
    <source>
        <strain evidence="3 4">DSM 100099</strain>
    </source>
</reference>
<accession>A0A853ENY8</accession>
<sequence>MRTRTTLVCLSYAGGTASRVYERWAAAMPEVEVVPVDYPGRGTRSGETPATSRQELVADLAERVGRHVSGRPWAVFGHSMGARVALRVSRVLSAEDPSAGPRVLFASGSRGPGARPPRGLDAEVTDDELFEQVVGWGGIPPELVDRPSLRPLVVQNLRADLRLAVDVPGQGADDVPLTGDLHVLSGAQDPLVPAGHLAGWHQTTSGRTVVHTFPGDHFFIGEHAQVPIPLVRESLRSLSGGPAPRPLVPLGGGART</sequence>
<evidence type="ECO:0000313" key="3">
    <source>
        <dbReference type="EMBL" id="NYS91997.1"/>
    </source>
</evidence>
<dbReference type="RefSeq" id="WP_179912001.1">
    <property type="nucleotide sequence ID" value="NZ_JACBYE010000001.1"/>
</dbReference>
<dbReference type="PANTHER" id="PTHR11487">
    <property type="entry name" value="THIOESTERASE"/>
    <property type="match status" value="1"/>
</dbReference>
<dbReference type="Gene3D" id="3.40.50.1820">
    <property type="entry name" value="alpha/beta hydrolase"/>
    <property type="match status" value="1"/>
</dbReference>
<dbReference type="Proteomes" id="UP000561011">
    <property type="component" value="Unassembled WGS sequence"/>
</dbReference>
<dbReference type="GO" id="GO:0008610">
    <property type="term" value="P:lipid biosynthetic process"/>
    <property type="evidence" value="ECO:0007669"/>
    <property type="project" value="TreeGrafter"/>
</dbReference>
<dbReference type="InterPro" id="IPR001031">
    <property type="entry name" value="Thioesterase"/>
</dbReference>
<dbReference type="AlphaFoldDB" id="A0A853ENY8"/>
<evidence type="ECO:0000313" key="4">
    <source>
        <dbReference type="Proteomes" id="UP000561011"/>
    </source>
</evidence>